<keyword evidence="2" id="KW-1185">Reference proteome</keyword>
<comment type="caution">
    <text evidence="1">The sequence shown here is derived from an EMBL/GenBank/DDBJ whole genome shotgun (WGS) entry which is preliminary data.</text>
</comment>
<protein>
    <submittedName>
        <fullName evidence="1">Uncharacterized protein</fullName>
    </submittedName>
</protein>
<dbReference type="OrthoDB" id="8609885at2"/>
<dbReference type="EMBL" id="VZPB01000070">
    <property type="protein sequence ID" value="KAB0574822.1"/>
    <property type="molecule type" value="Genomic_DNA"/>
</dbReference>
<dbReference type="AlphaFoldDB" id="A0A643F735"/>
<reference evidence="1 2" key="1">
    <citation type="submission" date="2019-09" db="EMBL/GenBank/DDBJ databases">
        <title>Draft genome sequences of 48 bacterial type strains from the CCUG.</title>
        <authorList>
            <person name="Tunovic T."/>
            <person name="Pineiro-Iglesias B."/>
            <person name="Unosson C."/>
            <person name="Inganas E."/>
            <person name="Ohlen M."/>
            <person name="Cardew S."/>
            <person name="Jensie-Markopoulos S."/>
            <person name="Salva-Serra F."/>
            <person name="Jaen-Luchoro D."/>
            <person name="Karlsson R."/>
            <person name="Svensson-Stadler L."/>
            <person name="Chun J."/>
            <person name="Moore E."/>
        </authorList>
    </citation>
    <scope>NUCLEOTIDE SEQUENCE [LARGE SCALE GENOMIC DNA]</scope>
    <source>
        <strain evidence="1 2">CCUG 30977</strain>
    </source>
</reference>
<accession>A0A643F735</accession>
<dbReference type="Proteomes" id="UP000430120">
    <property type="component" value="Unassembled WGS sequence"/>
</dbReference>
<name>A0A643F735_IDEDE</name>
<proteinExistence type="predicted"/>
<organism evidence="1 2">
    <name type="scientific">Ideonella dechloratans</name>
    <dbReference type="NCBI Taxonomy" id="36863"/>
    <lineage>
        <taxon>Bacteria</taxon>
        <taxon>Pseudomonadati</taxon>
        <taxon>Pseudomonadota</taxon>
        <taxon>Betaproteobacteria</taxon>
        <taxon>Burkholderiales</taxon>
        <taxon>Sphaerotilaceae</taxon>
        <taxon>Ideonella</taxon>
    </lineage>
</organism>
<sequence>MTSTYTPDPNLLLSSPAATNADLVFGAVAEGGAAAEATLQAQLPALRVGVRVAPLETASLACRLPGLRVSAMASYDSNVQRPTVGSAATAWQVADQLRAAVADHPMQQAVALPSPLSNTWSNAQRSHAPAGVPLQAAQRQHRANAMRWQEALGLRGRAATARWQEGDRSKRQLRAGRWQEALGLRGRAATARWQECDHSKRQVRAGRWQEAHGLRAVRSSGMGKGLPTFLPRLSRWQEAIAPSAGRSTWGVVTPPIDPCYLPDPDLVFWDTTQGPNLVFICDRHSDGPAAVVVVPTRRIYMVLNEVALRRVDGDLAIVCPSLQLSADVDSWTWGWSASVPASEMAKLEPGSSGEMVQLVATVNGQDFSLVLESMSRDRQFGSSRLSIGGRGLSAVWDAPYAAERSFGASTMRTAQQLALQALEINGVPSSWGITWAPEDWSVPAGAWSFQGTPIGAITRIAEAAGAYVQSSPASEQLLVLPRYPVAPWAWGSVTPDFELPAALATREAIEWSDKAVYNRVFVSGESAGGVLAQITRTGTAGDQVAAMITDALCTDVIAGRQRGMPVLADVGRQAMVSLRLPVLPETGIIVPGKFVRYVDGGTTRLGLTRSVAVESGRPSVWQTIGVQTYE</sequence>
<evidence type="ECO:0000313" key="2">
    <source>
        <dbReference type="Proteomes" id="UP000430120"/>
    </source>
</evidence>
<evidence type="ECO:0000313" key="1">
    <source>
        <dbReference type="EMBL" id="KAB0574822.1"/>
    </source>
</evidence>
<dbReference type="RefSeq" id="WP_151125679.1">
    <property type="nucleotide sequence ID" value="NZ_CP088082.1"/>
</dbReference>
<gene>
    <name evidence="1" type="ORF">F7Q92_19140</name>
</gene>